<feature type="domain" description="Ionotropic glutamate receptor L-glutamate and glycine-binding" evidence="18">
    <location>
        <begin position="392"/>
        <end position="450"/>
    </location>
</feature>
<dbReference type="Gene3D" id="3.40.190.10">
    <property type="entry name" value="Periplasmic binding protein-like II"/>
    <property type="match status" value="3"/>
</dbReference>
<dbReference type="EMBL" id="JAIPUX010000521">
    <property type="protein sequence ID" value="KAH0626478.1"/>
    <property type="molecule type" value="Genomic_DNA"/>
</dbReference>
<organism evidence="19 20">
    <name type="scientific">Phrynosoma platyrhinos</name>
    <name type="common">Desert horned lizard</name>
    <dbReference type="NCBI Taxonomy" id="52577"/>
    <lineage>
        <taxon>Eukaryota</taxon>
        <taxon>Metazoa</taxon>
        <taxon>Chordata</taxon>
        <taxon>Craniata</taxon>
        <taxon>Vertebrata</taxon>
        <taxon>Euteleostomi</taxon>
        <taxon>Lepidosauria</taxon>
        <taxon>Squamata</taxon>
        <taxon>Bifurcata</taxon>
        <taxon>Unidentata</taxon>
        <taxon>Episquamata</taxon>
        <taxon>Toxicofera</taxon>
        <taxon>Iguania</taxon>
        <taxon>Phrynosomatidae</taxon>
        <taxon>Phrynosomatinae</taxon>
        <taxon>Phrynosoma</taxon>
    </lineage>
</organism>
<accession>A0ABQ7T9Y7</accession>
<dbReference type="Pfam" id="PF01094">
    <property type="entry name" value="ANF_receptor"/>
    <property type="match status" value="1"/>
</dbReference>
<evidence type="ECO:0000256" key="8">
    <source>
        <dbReference type="ARBA" id="ARBA00023170"/>
    </source>
</evidence>
<evidence type="ECO:0000256" key="5">
    <source>
        <dbReference type="ARBA" id="ARBA00023018"/>
    </source>
</evidence>
<keyword evidence="8" id="KW-0675">Receptor</keyword>
<keyword evidence="3 15" id="KW-0812">Transmembrane</keyword>
<dbReference type="Gene3D" id="3.40.50.2300">
    <property type="match status" value="2"/>
</dbReference>
<keyword evidence="9" id="KW-0325">Glycoprotein</keyword>
<feature type="domain" description="Ionotropic glutamate receptor C-terminal" evidence="17">
    <location>
        <begin position="384"/>
        <end position="730"/>
    </location>
</feature>
<evidence type="ECO:0000256" key="10">
    <source>
        <dbReference type="ARBA" id="ARBA00023257"/>
    </source>
</evidence>
<keyword evidence="7 15" id="KW-0472">Membrane</keyword>
<name>A0ABQ7T9Y7_PHRPL</name>
<evidence type="ECO:0000259" key="17">
    <source>
        <dbReference type="SMART" id="SM00079"/>
    </source>
</evidence>
<dbReference type="SMART" id="SM00918">
    <property type="entry name" value="Lig_chan-Glu_bd"/>
    <property type="match status" value="1"/>
</dbReference>
<proteinExistence type="predicted"/>
<feature type="transmembrane region" description="Helical" evidence="15">
    <location>
        <begin position="532"/>
        <end position="549"/>
    </location>
</feature>
<keyword evidence="6" id="KW-0406">Ion transport</keyword>
<evidence type="ECO:0000256" key="7">
    <source>
        <dbReference type="ARBA" id="ARBA00023136"/>
    </source>
</evidence>
<evidence type="ECO:0000256" key="1">
    <source>
        <dbReference type="ARBA" id="ARBA00004141"/>
    </source>
</evidence>
<feature type="compositionally biased region" description="Basic and acidic residues" evidence="14">
    <location>
        <begin position="993"/>
        <end position="1009"/>
    </location>
</feature>
<keyword evidence="2" id="KW-0813">Transport</keyword>
<dbReference type="SMART" id="SM00079">
    <property type="entry name" value="PBPe"/>
    <property type="match status" value="1"/>
</dbReference>
<dbReference type="InterPro" id="IPR028082">
    <property type="entry name" value="Peripla_BP_I"/>
</dbReference>
<keyword evidence="10" id="KW-0628">Postsynaptic cell membrane</keyword>
<keyword evidence="11" id="KW-1071">Ligand-gated ion channel</keyword>
<dbReference type="SUPFAM" id="SSF53822">
    <property type="entry name" value="Periplasmic binding protein-like I"/>
    <property type="match status" value="1"/>
</dbReference>
<feature type="region of interest" description="Disordered" evidence="14">
    <location>
        <begin position="966"/>
        <end position="1056"/>
    </location>
</feature>
<feature type="transmembrane region" description="Helical" evidence="15">
    <location>
        <begin position="752"/>
        <end position="775"/>
    </location>
</feature>
<evidence type="ECO:0000256" key="15">
    <source>
        <dbReference type="SAM" id="Phobius"/>
    </source>
</evidence>
<feature type="compositionally biased region" description="Basic and acidic residues" evidence="14">
    <location>
        <begin position="1029"/>
        <end position="1054"/>
    </location>
</feature>
<evidence type="ECO:0000256" key="4">
    <source>
        <dbReference type="ARBA" id="ARBA00022989"/>
    </source>
</evidence>
<dbReference type="PANTHER" id="PTHR18966">
    <property type="entry name" value="IONOTROPIC GLUTAMATE RECEPTOR"/>
    <property type="match status" value="1"/>
</dbReference>
<evidence type="ECO:0000256" key="2">
    <source>
        <dbReference type="ARBA" id="ARBA00022448"/>
    </source>
</evidence>
<dbReference type="InterPro" id="IPR015683">
    <property type="entry name" value="Ionotropic_Glu_rcpt"/>
</dbReference>
<keyword evidence="4 15" id="KW-1133">Transmembrane helix</keyword>
<reference evidence="19 20" key="1">
    <citation type="journal article" date="2022" name="Gigascience">
        <title>A chromosome-level genome assembly and annotation of the desert horned lizard, Phrynosoma platyrhinos, provides insight into chromosomal rearrangements among reptiles.</title>
        <authorList>
            <person name="Koochekian N."/>
            <person name="Ascanio A."/>
            <person name="Farleigh K."/>
            <person name="Card D.C."/>
            <person name="Schield D.R."/>
            <person name="Castoe T.A."/>
            <person name="Jezkova T."/>
        </authorList>
    </citation>
    <scope>NUCLEOTIDE SEQUENCE [LARGE SCALE GENOMIC DNA]</scope>
    <source>
        <strain evidence="19">NK-2021</strain>
    </source>
</reference>
<keyword evidence="12" id="KW-0407">Ion channel</keyword>
<comment type="subcellular location">
    <subcellularLocation>
        <location evidence="1">Membrane</location>
        <topology evidence="1">Multi-pass membrane protein</topology>
    </subcellularLocation>
    <subcellularLocation>
        <location evidence="13">Postsynaptic cell membrane</location>
    </subcellularLocation>
</comment>
<keyword evidence="20" id="KW-1185">Reference proteome</keyword>
<dbReference type="CDD" id="cd13718">
    <property type="entry name" value="PBP2_iGluR_NMDA_Nr2"/>
    <property type="match status" value="1"/>
</dbReference>
<gene>
    <name evidence="19" type="ORF">JD844_001472</name>
</gene>
<evidence type="ECO:0000259" key="18">
    <source>
        <dbReference type="SMART" id="SM00918"/>
    </source>
</evidence>
<dbReference type="InterPro" id="IPR001320">
    <property type="entry name" value="Iontro_rcpt_C"/>
</dbReference>
<evidence type="ECO:0000256" key="6">
    <source>
        <dbReference type="ARBA" id="ARBA00023065"/>
    </source>
</evidence>
<dbReference type="Proteomes" id="UP000826234">
    <property type="component" value="Unassembled WGS sequence"/>
</dbReference>
<evidence type="ECO:0000256" key="3">
    <source>
        <dbReference type="ARBA" id="ARBA00022692"/>
    </source>
</evidence>
<evidence type="ECO:0000256" key="9">
    <source>
        <dbReference type="ARBA" id="ARBA00023180"/>
    </source>
</evidence>
<evidence type="ECO:0000256" key="12">
    <source>
        <dbReference type="ARBA" id="ARBA00023303"/>
    </source>
</evidence>
<dbReference type="InterPro" id="IPR001828">
    <property type="entry name" value="ANF_lig-bd_rcpt"/>
</dbReference>
<dbReference type="Pfam" id="PF00060">
    <property type="entry name" value="Lig_chan"/>
    <property type="match status" value="1"/>
</dbReference>
<dbReference type="InterPro" id="IPR019594">
    <property type="entry name" value="Glu/Gly-bd"/>
</dbReference>
<sequence length="1274" mass="143924">MSLPPGTPAARMLFVMALACASPFLDLRRRTINIPIIFSGSTYTPESARFSPEDFRNFSMEINPIPVVLNDTNPRSLIVRLCDVLSSLHIHGVVFEDDTRTEAVAQILDFISAQTSVPIIGINGGSAIVLTPKEKGSTFFQLGSSTKQQLQVMFEVLEQYDWTAFAVITTLFPGYEDFVDYIEVLTDSSFIGWERRSTVTLNLTDDPDGARLKRQLRDVNARICLLYCSREEAESIFRAAREVKLTGPGYIWFMAGANFGRTEYMPEELPEGLFMVLSAGWKDDLYHRVQNGVAIIAKGAEALFQVYGSVPKFNNDCRAPNLTQFNENLHRQVGRWERRILSMSRYRKFLQPVDDNKHLMVATLEERPFVIVDDIDPATKTCIRDSVPCRHPVNRTNSNHLEKRCCKGFCIDILKRLAKTLGFTYDLYLVTNGKHGKKVNGMWNGMIGERAEVIDFSVPFVETGISVMVSRSNGTVSPSAFLEPYSPAVWVMMFVMCLTVVAVTVFIFEYFSPVGYNRSLSASKRTGGSKFTIGKSIWLLWALVFNNSVPVENPRGTTSKIMVLIWAFFAVIFLASYTANLAAFMIQEEYVDTVSGLSDQKFQRPQNHYPPLRFGTVPNGSTEKNIRNNYGEMHEYMGKYNQRSVEDALHNLQTGKLDAFIYDAAVLNYMARKEEGCKLVTIGSGKVFATTGYGIALQKGSKWKRPIDLALLQFLSDDEIELLERLWLSGICHNDKIEVMSSKLDIDNMAGVFYMLLVAMGLSLLVFAWEHLIYWKLRHCMRHTGRLDFLLAFSRGMYSCCSSEDPKVPDQQQLPILNHTYGPSRSAAPALPSPPGPPLPCSSFLPRERRIVERWRHARSPNCYKDLYPPTPADLPTTKPPRHSLKSPFSDGFHRFYGPIEPEGLSDHVGGKKMAPCQISPPPPSRGLENPPSYFAIVREKDSPDMPPPASGWQRKSLRGLYESFQAGKGAGRAPEVKKYDGPSSSYSTKSPCELERGSSRPFGKERNRYGYTRLSYEDERSPPVPRYRHAEETSLPRPEPEAKCPTSSRERSSRAHICRSHSHPLAVGASLHSQSHYVDFSDSDSDICERDSDGHSCWYQSPDYFCTYPSRERQLFATHKPLHYWSADKLAKCHGCHGPCQHCLSLEMLPPPTPPCRKEALRYLSCSEERLERRLDWEHRHCSLYGCLASRHRHGFHRRCHHHSCELGPAGGVLHPTSRSLEDLSSCHMMRCGASHRHQGGFSPEWLPRRVSRSGELFARRGSAHFSSLESEV</sequence>
<evidence type="ECO:0008006" key="21">
    <source>
        <dbReference type="Google" id="ProtNLM"/>
    </source>
</evidence>
<comment type="caution">
    <text evidence="19">The sequence shown here is derived from an EMBL/GenBank/DDBJ whole genome shotgun (WGS) entry which is preliminary data.</text>
</comment>
<evidence type="ECO:0000256" key="11">
    <source>
        <dbReference type="ARBA" id="ARBA00023286"/>
    </source>
</evidence>
<evidence type="ECO:0000256" key="13">
    <source>
        <dbReference type="ARBA" id="ARBA00034100"/>
    </source>
</evidence>
<dbReference type="Pfam" id="PF10613">
    <property type="entry name" value="Lig_chan-Glu_bd"/>
    <property type="match status" value="1"/>
</dbReference>
<dbReference type="SUPFAM" id="SSF53850">
    <property type="entry name" value="Periplasmic binding protein-like II"/>
    <property type="match status" value="1"/>
</dbReference>
<keyword evidence="5" id="KW-0770">Synapse</keyword>
<feature type="transmembrane region" description="Helical" evidence="15">
    <location>
        <begin position="561"/>
        <end position="586"/>
    </location>
</feature>
<evidence type="ECO:0000256" key="16">
    <source>
        <dbReference type="SAM" id="SignalP"/>
    </source>
</evidence>
<protein>
    <recommendedName>
        <fullName evidence="21">Glutamate receptor</fullName>
    </recommendedName>
</protein>
<evidence type="ECO:0000313" key="19">
    <source>
        <dbReference type="EMBL" id="KAH0626478.1"/>
    </source>
</evidence>
<feature type="transmembrane region" description="Helical" evidence="15">
    <location>
        <begin position="488"/>
        <end position="511"/>
    </location>
</feature>
<keyword evidence="16" id="KW-0732">Signal</keyword>
<feature type="chain" id="PRO_5047244740" description="Glutamate receptor" evidence="16">
    <location>
        <begin position="22"/>
        <end position="1274"/>
    </location>
</feature>
<evidence type="ECO:0000313" key="20">
    <source>
        <dbReference type="Proteomes" id="UP000826234"/>
    </source>
</evidence>
<feature type="signal peptide" evidence="16">
    <location>
        <begin position="1"/>
        <end position="21"/>
    </location>
</feature>
<evidence type="ECO:0000256" key="14">
    <source>
        <dbReference type="SAM" id="MobiDB-lite"/>
    </source>
</evidence>